<sequence>MQAEVEEELEWLYEPYEEKMNGKNSAAKCIAFYSSPTKSYNYFYPCTSHFHSICEKSLQSFRQWMD</sequence>
<dbReference type="RefSeq" id="NP_001299955.1">
    <property type="nucleotide sequence ID" value="NM_001313026.3"/>
</dbReference>
<dbReference type="Proteomes" id="UP000001940">
    <property type="component" value="Chromosome IV"/>
</dbReference>
<name>A0A0K3ARI7_CAEEL</name>
<dbReference type="AGR" id="WB:WBGene00009156"/>
<evidence type="ECO:0000313" key="1">
    <source>
        <dbReference type="EMBL" id="CTQ86656.1"/>
    </source>
</evidence>
<organism evidence="1 2">
    <name type="scientific">Caenorhabditis elegans</name>
    <dbReference type="NCBI Taxonomy" id="6239"/>
    <lineage>
        <taxon>Eukaryota</taxon>
        <taxon>Metazoa</taxon>
        <taxon>Ecdysozoa</taxon>
        <taxon>Nematoda</taxon>
        <taxon>Chromadorea</taxon>
        <taxon>Rhabditida</taxon>
        <taxon>Rhabditina</taxon>
        <taxon>Rhabditomorpha</taxon>
        <taxon>Rhabditoidea</taxon>
        <taxon>Rhabditidae</taxon>
        <taxon>Peloderinae</taxon>
        <taxon>Caenorhabditis</taxon>
    </lineage>
</organism>
<dbReference type="ExpressionAtlas" id="A0A0K3ARI7">
    <property type="expression patterns" value="baseline and differential"/>
</dbReference>
<dbReference type="OrthoDB" id="6133475at2759"/>
<evidence type="ECO:0000313" key="3">
    <source>
        <dbReference type="WormBase" id="F26D10.12c"/>
    </source>
</evidence>
<keyword evidence="4" id="KW-1267">Proteomics identification</keyword>
<dbReference type="GeneID" id="178506"/>
<dbReference type="AlphaFoldDB" id="A0A0K3ARI7"/>
<gene>
    <name evidence="1 3" type="primary">clec-196</name>
    <name evidence="1" type="ORF">CELE_F26D10.12</name>
    <name evidence="3" type="ORF">F26D10.12</name>
</gene>
<accession>A0A0K3ARI7</accession>
<dbReference type="CTD" id="178506"/>
<reference evidence="1 2" key="1">
    <citation type="journal article" date="1998" name="Science">
        <title>Genome sequence of the nematode C. elegans: a platform for investigating biology.</title>
        <authorList>
            <consortium name="The C. elegans sequencing consortium"/>
            <person name="Sulson J.E."/>
            <person name="Waterston R."/>
        </authorList>
    </citation>
    <scope>NUCLEOTIDE SEQUENCE [LARGE SCALE GENOMIC DNA]</scope>
    <source>
        <strain evidence="1 2">Bristol N2</strain>
    </source>
</reference>
<protein>
    <submittedName>
        <fullName evidence="1">C-type lectin domain-containing protein</fullName>
    </submittedName>
</protein>
<dbReference type="EMBL" id="BX284604">
    <property type="protein sequence ID" value="CTQ86656.1"/>
    <property type="molecule type" value="Genomic_DNA"/>
</dbReference>
<proteinExistence type="evidence at protein level"/>
<evidence type="ECO:0007829" key="4">
    <source>
        <dbReference type="PeptideAtlas" id="A0A0K3ARI7"/>
    </source>
</evidence>
<dbReference type="WormBase" id="F26D10.12c">
    <property type="protein sequence ID" value="CE50534"/>
    <property type="gene ID" value="WBGene00009156"/>
    <property type="gene designation" value="clec-196"/>
</dbReference>
<dbReference type="Bgee" id="WBGene00009156">
    <property type="expression patterns" value="Expressed in embryo and 3 other cell types or tissues"/>
</dbReference>
<evidence type="ECO:0000313" key="2">
    <source>
        <dbReference type="Proteomes" id="UP000001940"/>
    </source>
</evidence>
<keyword evidence="2" id="KW-1185">Reference proteome</keyword>